<name>A0A3M8P866_9BACL</name>
<protein>
    <submittedName>
        <fullName evidence="10">Ectoine/hydroxyectoine ABC transporter permease subunit EhuD</fullName>
    </submittedName>
</protein>
<evidence type="ECO:0000256" key="2">
    <source>
        <dbReference type="ARBA" id="ARBA00022448"/>
    </source>
</evidence>
<feature type="transmembrane region" description="Helical" evidence="8">
    <location>
        <begin position="190"/>
        <end position="212"/>
    </location>
</feature>
<accession>A0A3M8P866</accession>
<gene>
    <name evidence="10" type="primary">ehuD</name>
    <name evidence="10" type="ORF">EEX84_10155</name>
</gene>
<dbReference type="AlphaFoldDB" id="A0A3M8P866"/>
<feature type="transmembrane region" description="Helical" evidence="8">
    <location>
        <begin position="49"/>
        <end position="77"/>
    </location>
</feature>
<evidence type="ECO:0000256" key="3">
    <source>
        <dbReference type="ARBA" id="ARBA00022475"/>
    </source>
</evidence>
<dbReference type="CDD" id="cd06261">
    <property type="entry name" value="TM_PBP2"/>
    <property type="match status" value="1"/>
</dbReference>
<evidence type="ECO:0000259" key="9">
    <source>
        <dbReference type="PROSITE" id="PS50928"/>
    </source>
</evidence>
<dbReference type="PROSITE" id="PS50928">
    <property type="entry name" value="ABC_TM1"/>
    <property type="match status" value="1"/>
</dbReference>
<organism evidence="10 11">
    <name type="scientific">Planococcus salinus</name>
    <dbReference type="NCBI Taxonomy" id="1848460"/>
    <lineage>
        <taxon>Bacteria</taxon>
        <taxon>Bacillati</taxon>
        <taxon>Bacillota</taxon>
        <taxon>Bacilli</taxon>
        <taxon>Bacillales</taxon>
        <taxon>Caryophanaceae</taxon>
        <taxon>Planococcus</taxon>
    </lineage>
</organism>
<keyword evidence="2 8" id="KW-0813">Transport</keyword>
<dbReference type="GO" id="GO:0043190">
    <property type="term" value="C:ATP-binding cassette (ABC) transporter complex"/>
    <property type="evidence" value="ECO:0007669"/>
    <property type="project" value="InterPro"/>
</dbReference>
<dbReference type="NCBIfam" id="TIGR01726">
    <property type="entry name" value="HEQRo_perm_3TM"/>
    <property type="match status" value="1"/>
</dbReference>
<dbReference type="GO" id="GO:0022857">
    <property type="term" value="F:transmembrane transporter activity"/>
    <property type="evidence" value="ECO:0007669"/>
    <property type="project" value="InterPro"/>
</dbReference>
<comment type="subcellular location">
    <subcellularLocation>
        <location evidence="1 8">Cell membrane</location>
        <topology evidence="1 8">Multi-pass membrane protein</topology>
    </subcellularLocation>
</comment>
<comment type="caution">
    <text evidence="10">The sequence shown here is derived from an EMBL/GenBank/DDBJ whole genome shotgun (WGS) entry which is preliminary data.</text>
</comment>
<dbReference type="Pfam" id="PF00528">
    <property type="entry name" value="BPD_transp_1"/>
    <property type="match status" value="1"/>
</dbReference>
<dbReference type="Proteomes" id="UP000275473">
    <property type="component" value="Unassembled WGS sequence"/>
</dbReference>
<dbReference type="GO" id="GO:0006865">
    <property type="term" value="P:amino acid transport"/>
    <property type="evidence" value="ECO:0007669"/>
    <property type="project" value="UniProtKB-KW"/>
</dbReference>
<keyword evidence="5" id="KW-0029">Amino-acid transport</keyword>
<dbReference type="PANTHER" id="PTHR30614">
    <property type="entry name" value="MEMBRANE COMPONENT OF AMINO ACID ABC TRANSPORTER"/>
    <property type="match status" value="1"/>
</dbReference>
<evidence type="ECO:0000256" key="4">
    <source>
        <dbReference type="ARBA" id="ARBA00022692"/>
    </source>
</evidence>
<evidence type="ECO:0000313" key="11">
    <source>
        <dbReference type="Proteomes" id="UP000275473"/>
    </source>
</evidence>
<evidence type="ECO:0000256" key="1">
    <source>
        <dbReference type="ARBA" id="ARBA00004651"/>
    </source>
</evidence>
<keyword evidence="3" id="KW-1003">Cell membrane</keyword>
<keyword evidence="4 8" id="KW-0812">Transmembrane</keyword>
<evidence type="ECO:0000256" key="5">
    <source>
        <dbReference type="ARBA" id="ARBA00022970"/>
    </source>
</evidence>
<dbReference type="NCBIfam" id="TIGR03003">
    <property type="entry name" value="ectoine_ehuD"/>
    <property type="match status" value="1"/>
</dbReference>
<dbReference type="SUPFAM" id="SSF161098">
    <property type="entry name" value="MetI-like"/>
    <property type="match status" value="1"/>
</dbReference>
<evidence type="ECO:0000313" key="10">
    <source>
        <dbReference type="EMBL" id="RNF39460.1"/>
    </source>
</evidence>
<evidence type="ECO:0000256" key="8">
    <source>
        <dbReference type="RuleBase" id="RU363032"/>
    </source>
</evidence>
<dbReference type="InterPro" id="IPR010065">
    <property type="entry name" value="AA_ABC_transptr_permease_3TM"/>
</dbReference>
<dbReference type="InterPro" id="IPR043429">
    <property type="entry name" value="ArtM/GltK/GlnP/TcyL/YhdX-like"/>
</dbReference>
<feature type="transmembrane region" description="Helical" evidence="8">
    <location>
        <begin position="20"/>
        <end position="42"/>
    </location>
</feature>
<sequence length="236" mass="26739">MFNWSYAAEVFPTIFRAMFVTLGITLASFAVALVLGLILTLLRRSPVKIIAYLTYGFIEFVRGTPVLVQLFFVYFAWPLVPVIGFEMSAMTAGISTLGIHYSTYLSEIYRSGIESVDQGQWEASRALNFSKAKTWTKIILPQAVPPVIPMLGNYLIVLFKETPLLMAISVNEMLMTARNLGSQVFSFVEVYTIVGLLFLLLSYPSSLFVGYMERRMNTRYMRKAKVQKMKKEDVIS</sequence>
<keyword evidence="7 8" id="KW-0472">Membrane</keyword>
<comment type="similarity">
    <text evidence="8">Belongs to the binding-protein-dependent transport system permease family.</text>
</comment>
<dbReference type="Gene3D" id="1.10.3720.10">
    <property type="entry name" value="MetI-like"/>
    <property type="match status" value="1"/>
</dbReference>
<dbReference type="InterPro" id="IPR000515">
    <property type="entry name" value="MetI-like"/>
</dbReference>
<keyword evidence="11" id="KW-1185">Reference proteome</keyword>
<dbReference type="PANTHER" id="PTHR30614:SF0">
    <property type="entry name" value="L-CYSTINE TRANSPORT SYSTEM PERMEASE PROTEIN TCYL"/>
    <property type="match status" value="1"/>
</dbReference>
<dbReference type="EMBL" id="RIAX01000006">
    <property type="protein sequence ID" value="RNF39460.1"/>
    <property type="molecule type" value="Genomic_DNA"/>
</dbReference>
<evidence type="ECO:0000256" key="6">
    <source>
        <dbReference type="ARBA" id="ARBA00022989"/>
    </source>
</evidence>
<dbReference type="InterPro" id="IPR035906">
    <property type="entry name" value="MetI-like_sf"/>
</dbReference>
<evidence type="ECO:0000256" key="7">
    <source>
        <dbReference type="ARBA" id="ARBA00023136"/>
    </source>
</evidence>
<proteinExistence type="inferred from homology"/>
<dbReference type="InterPro" id="IPR014341">
    <property type="entry name" value="Ectoine_EhuD"/>
</dbReference>
<dbReference type="OrthoDB" id="9805999at2"/>
<keyword evidence="6 8" id="KW-1133">Transmembrane helix</keyword>
<reference evidence="10 11" key="1">
    <citation type="journal article" date="2018" name="Int. J. Syst. Evol. Microbiol.">
        <title>Planococcus salinus sp. nov., a moderately halophilic bacterium isolated from a saline-alkali soil.</title>
        <authorList>
            <person name="Gan L."/>
        </authorList>
    </citation>
    <scope>NUCLEOTIDE SEQUENCE [LARGE SCALE GENOMIC DNA]</scope>
    <source>
        <strain evidence="10 11">LCB217</strain>
    </source>
</reference>
<feature type="domain" description="ABC transmembrane type-1" evidence="9">
    <location>
        <begin position="18"/>
        <end position="209"/>
    </location>
</feature>